<keyword evidence="1" id="KW-0472">Membrane</keyword>
<evidence type="ECO:0000313" key="3">
    <source>
        <dbReference type="EMBL" id="SEQ88258.1"/>
    </source>
</evidence>
<protein>
    <recommendedName>
        <fullName evidence="2">DUF4190 domain-containing protein</fullName>
    </recommendedName>
</protein>
<dbReference type="EMBL" id="FOEH01000007">
    <property type="protein sequence ID" value="SEQ88258.1"/>
    <property type="molecule type" value="Genomic_DNA"/>
</dbReference>
<gene>
    <name evidence="3" type="ORF">SAMN05216232_3558</name>
</gene>
<comment type="caution">
    <text evidence="3">The sequence shown here is derived from an EMBL/GenBank/DDBJ whole genome shotgun (WGS) entry which is preliminary data.</text>
</comment>
<feature type="domain" description="DUF4190" evidence="2">
    <location>
        <begin position="11"/>
        <end position="70"/>
    </location>
</feature>
<keyword evidence="4" id="KW-1185">Reference proteome</keyword>
<proteinExistence type="predicted"/>
<feature type="transmembrane region" description="Helical" evidence="1">
    <location>
        <begin position="12"/>
        <end position="38"/>
    </location>
</feature>
<keyword evidence="1" id="KW-1133">Transmembrane helix</keyword>
<dbReference type="Pfam" id="PF13828">
    <property type="entry name" value="DUF4190"/>
    <property type="match status" value="1"/>
</dbReference>
<sequence>MAEKAATNGDSITSLTLGILSIIIPFIGLFLGIIGVVVSRKATKQIVKTNEDGRGLATSGLICSVVGILMQLFMVMGYIIYRFFTTAG</sequence>
<accession>A0A1H9JNA4</accession>
<evidence type="ECO:0000256" key="1">
    <source>
        <dbReference type="SAM" id="Phobius"/>
    </source>
</evidence>
<feature type="transmembrane region" description="Helical" evidence="1">
    <location>
        <begin position="59"/>
        <end position="81"/>
    </location>
</feature>
<evidence type="ECO:0000259" key="2">
    <source>
        <dbReference type="Pfam" id="PF13828"/>
    </source>
</evidence>
<organism evidence="3 4">
    <name type="scientific">Virgibacillus subterraneus</name>
    <dbReference type="NCBI Taxonomy" id="621109"/>
    <lineage>
        <taxon>Bacteria</taxon>
        <taxon>Bacillati</taxon>
        <taxon>Bacillota</taxon>
        <taxon>Bacilli</taxon>
        <taxon>Bacillales</taxon>
        <taxon>Bacillaceae</taxon>
        <taxon>Virgibacillus</taxon>
    </lineage>
</organism>
<dbReference type="InterPro" id="IPR025241">
    <property type="entry name" value="DUF4190"/>
</dbReference>
<name>A0A1H9JNA4_9BACI</name>
<keyword evidence="1" id="KW-0812">Transmembrane</keyword>
<reference evidence="3 4" key="1">
    <citation type="submission" date="2016-10" db="EMBL/GenBank/DDBJ databases">
        <authorList>
            <person name="Varghese N."/>
            <person name="Submissions S."/>
        </authorList>
    </citation>
    <scope>NUCLEOTIDE SEQUENCE [LARGE SCALE GENOMIC DNA]</scope>
    <source>
        <strain evidence="3 4">CGMCC 1.7734</strain>
    </source>
</reference>
<dbReference type="RefSeq" id="WP_092505960.1">
    <property type="nucleotide sequence ID" value="NZ_FOEH01000007.1"/>
</dbReference>
<dbReference type="Proteomes" id="UP000198733">
    <property type="component" value="Unassembled WGS sequence"/>
</dbReference>
<evidence type="ECO:0000313" key="4">
    <source>
        <dbReference type="Proteomes" id="UP000198733"/>
    </source>
</evidence>